<proteinExistence type="predicted"/>
<comment type="caution">
    <text evidence="1">The sequence shown here is derived from an EMBL/GenBank/DDBJ whole genome shotgun (WGS) entry which is preliminary data.</text>
</comment>
<sequence length="142" mass="16677">MTEKILIWRCEFPMKRGILDNDYAFYNDGTIIHEYDRTQNDLNREDEVKGDDMEIELKTKILGKCPDEHLDFIKKTLGFVTKQDLIDLGWTENTKDGNFEKNFSGMDFKLIPNGYGFIPQGNNRHFVQIDSIKDLKDFMNTL</sequence>
<dbReference type="EMBL" id="JACOOE010000004">
    <property type="protein sequence ID" value="MBC5604851.1"/>
    <property type="molecule type" value="Genomic_DNA"/>
</dbReference>
<protein>
    <submittedName>
        <fullName evidence="1">Uncharacterized protein</fullName>
    </submittedName>
</protein>
<evidence type="ECO:0000313" key="2">
    <source>
        <dbReference type="Proteomes" id="UP000600600"/>
    </source>
</evidence>
<dbReference type="RefSeq" id="WP_186967115.1">
    <property type="nucleotide sequence ID" value="NZ_JACOOE010000004.1"/>
</dbReference>
<evidence type="ECO:0000313" key="1">
    <source>
        <dbReference type="EMBL" id="MBC5604851.1"/>
    </source>
</evidence>
<name>A0ABR7CAL6_9BACE</name>
<dbReference type="Proteomes" id="UP000600600">
    <property type="component" value="Unassembled WGS sequence"/>
</dbReference>
<organism evidence="1 2">
    <name type="scientific">Bacteroides difficilis</name>
    <dbReference type="NCBI Taxonomy" id="2763021"/>
    <lineage>
        <taxon>Bacteria</taxon>
        <taxon>Pseudomonadati</taxon>
        <taxon>Bacteroidota</taxon>
        <taxon>Bacteroidia</taxon>
        <taxon>Bacteroidales</taxon>
        <taxon>Bacteroidaceae</taxon>
        <taxon>Bacteroides</taxon>
    </lineage>
</organism>
<accession>A0ABR7CAL6</accession>
<gene>
    <name evidence="1" type="ORF">H8S67_09235</name>
</gene>
<reference evidence="1 2" key="1">
    <citation type="submission" date="2020-08" db="EMBL/GenBank/DDBJ databases">
        <title>Genome public.</title>
        <authorList>
            <person name="Liu C."/>
            <person name="Sun Q."/>
        </authorList>
    </citation>
    <scope>NUCLEOTIDE SEQUENCE [LARGE SCALE GENOMIC DNA]</scope>
    <source>
        <strain evidence="1 2">M27</strain>
    </source>
</reference>
<keyword evidence="2" id="KW-1185">Reference proteome</keyword>